<gene>
    <name evidence="1" type="ORF">CC84DRAFT_834741</name>
</gene>
<dbReference type="GeneID" id="28771080"/>
<reference evidence="1 2" key="1">
    <citation type="submission" date="2016-05" db="EMBL/GenBank/DDBJ databases">
        <title>Comparative analysis of secretome profiles of manganese(II)-oxidizing ascomycete fungi.</title>
        <authorList>
            <consortium name="DOE Joint Genome Institute"/>
            <person name="Zeiner C.A."/>
            <person name="Purvine S.O."/>
            <person name="Zink E.M."/>
            <person name="Wu S."/>
            <person name="Pasa-Tolic L."/>
            <person name="Chaput D.L."/>
            <person name="Haridas S."/>
            <person name="Grigoriev I.V."/>
            <person name="Santelli C.M."/>
            <person name="Hansel C.M."/>
        </authorList>
    </citation>
    <scope>NUCLEOTIDE SEQUENCE [LARGE SCALE GENOMIC DNA]</scope>
    <source>
        <strain evidence="1 2">AP3s5-JAC2a</strain>
    </source>
</reference>
<organism evidence="1 2">
    <name type="scientific">Paraphaeosphaeria sporulosa</name>
    <dbReference type="NCBI Taxonomy" id="1460663"/>
    <lineage>
        <taxon>Eukaryota</taxon>
        <taxon>Fungi</taxon>
        <taxon>Dikarya</taxon>
        <taxon>Ascomycota</taxon>
        <taxon>Pezizomycotina</taxon>
        <taxon>Dothideomycetes</taxon>
        <taxon>Pleosporomycetidae</taxon>
        <taxon>Pleosporales</taxon>
        <taxon>Massarineae</taxon>
        <taxon>Didymosphaeriaceae</taxon>
        <taxon>Paraphaeosphaeria</taxon>
    </lineage>
</organism>
<keyword evidence="2" id="KW-1185">Reference proteome</keyword>
<dbReference type="InParanoid" id="A0A177CDD7"/>
<name>A0A177CDD7_9PLEO</name>
<dbReference type="RefSeq" id="XP_018035691.1">
    <property type="nucleotide sequence ID" value="XM_018187594.1"/>
</dbReference>
<accession>A0A177CDD7</accession>
<sequence>MGGRRGAEQVNVPAAGRRALMKHHQHHSIIAPVPSGHGRPVCGDERLCGRGLCLAPHRSTLGGSRSWHQSACPGWLLESRGTRAANRISAPRTPLVVAAVRFGASRATAAADAPWSAPCVCICSEASSSASLSACSSSYLLVPASGACSRCTSPARTDPTAR</sequence>
<protein>
    <submittedName>
        <fullName evidence="1">Uncharacterized protein</fullName>
    </submittedName>
</protein>
<dbReference type="Proteomes" id="UP000077069">
    <property type="component" value="Unassembled WGS sequence"/>
</dbReference>
<evidence type="ECO:0000313" key="2">
    <source>
        <dbReference type="Proteomes" id="UP000077069"/>
    </source>
</evidence>
<evidence type="ECO:0000313" key="1">
    <source>
        <dbReference type="EMBL" id="OAG05326.1"/>
    </source>
</evidence>
<proteinExistence type="predicted"/>
<dbReference type="AlphaFoldDB" id="A0A177CDD7"/>
<dbReference type="EMBL" id="KV441553">
    <property type="protein sequence ID" value="OAG05326.1"/>
    <property type="molecule type" value="Genomic_DNA"/>
</dbReference>